<dbReference type="RefSeq" id="XP_030841061.1">
    <property type="nucleotide sequence ID" value="XM_030985201.1"/>
</dbReference>
<dbReference type="KEGG" id="spu:115923834"/>
<reference evidence="1" key="2">
    <citation type="submission" date="2021-01" db="UniProtKB">
        <authorList>
            <consortium name="EnsemblMetazoa"/>
        </authorList>
    </citation>
    <scope>IDENTIFICATION</scope>
</reference>
<evidence type="ECO:0008006" key="3">
    <source>
        <dbReference type="Google" id="ProtNLM"/>
    </source>
</evidence>
<dbReference type="GeneID" id="115923834"/>
<dbReference type="PANTHER" id="PTHR35385:SF2">
    <property type="entry name" value="PROTEIN B, PUTATIVE-RELATED"/>
    <property type="match status" value="1"/>
</dbReference>
<proteinExistence type="predicted"/>
<sequence length="690" mass="77970">MPWVEGDGGYGDLLKGKGRKRRKITRAEKVERARSRAVEKLGEEKAADVVAVFRRASDGGDKEQADGVILTLLAQALSQIEVVALLHVGGYRVARLARYDPEEEELRKQRRVAWHAATEEDKQAILPTCRSTHNEDHEYHYHVNNFESHDESGFTASLVINVKAEDDAKKWMSEFAESSRTTWRVMRTCPTAKKYVLFKKIYRCHHGQQRRAKEGTSRHSKDTGCCAKLTLTVRRTVTQSGRKSKNSDPHIQTHPTLVKLEWKHNHVISIPAALKYRDASPETCAKLEELFKNGNSPASALNILELELQIQDPDKYVMNCADRSICPDLHFCYRLYHKIFRKAYGPADGADMVAAVDEKVIANYNKEAGMTCAKMIRSSTGELIIGICTPLMQRVHTLMTHSSKLVFIDSTGISYLCPYIHVCIIPHSQLSLCCFLAGNVDRHGSRVFLLLTHSSSGGLPLGVIITSNEQERTIVEGLQLLQTICPAGAFGGNGNDGPAVFITDDCTAERKALHAVFPQSVLLLCSFHLLQAVWRWLWDSKHGIQKHHRQGLFFHVKNMVYAEDATAVEAAFESAISDPAVIRYPGYRAYINSLYERRQVWAQAFRIGLRIRANNTNNYAEAAMKVLKDSILQRSKAFNVPQLLDFILCRFEGFYQRRLLSVVNQRPLKWNIQTHNRSKISKDDISKGKK</sequence>
<dbReference type="PANTHER" id="PTHR35385">
    <property type="entry name" value="PROTEIN B, PUTATIVE-RELATED-RELATED"/>
    <property type="match status" value="1"/>
</dbReference>
<organism evidence="1 2">
    <name type="scientific">Strongylocentrotus purpuratus</name>
    <name type="common">Purple sea urchin</name>
    <dbReference type="NCBI Taxonomy" id="7668"/>
    <lineage>
        <taxon>Eukaryota</taxon>
        <taxon>Metazoa</taxon>
        <taxon>Echinodermata</taxon>
        <taxon>Eleutherozoa</taxon>
        <taxon>Echinozoa</taxon>
        <taxon>Echinoidea</taxon>
        <taxon>Euechinoidea</taxon>
        <taxon>Echinacea</taxon>
        <taxon>Camarodonta</taxon>
        <taxon>Echinidea</taxon>
        <taxon>Strongylocentrotidae</taxon>
        <taxon>Strongylocentrotus</taxon>
    </lineage>
</organism>
<reference evidence="2" key="1">
    <citation type="submission" date="2015-02" db="EMBL/GenBank/DDBJ databases">
        <title>Genome sequencing for Strongylocentrotus purpuratus.</title>
        <authorList>
            <person name="Murali S."/>
            <person name="Liu Y."/>
            <person name="Vee V."/>
            <person name="English A."/>
            <person name="Wang M."/>
            <person name="Skinner E."/>
            <person name="Han Y."/>
            <person name="Muzny D.M."/>
            <person name="Worley K.C."/>
            <person name="Gibbs R.A."/>
        </authorList>
    </citation>
    <scope>NUCLEOTIDE SEQUENCE</scope>
</reference>
<dbReference type="InParanoid" id="A0A7M7NSY3"/>
<protein>
    <recommendedName>
        <fullName evidence="3">MULE transposase domain-containing protein</fullName>
    </recommendedName>
</protein>
<dbReference type="EnsemblMetazoa" id="XM_030985201">
    <property type="protein sequence ID" value="XP_030841061"/>
    <property type="gene ID" value="LOC115923834"/>
</dbReference>
<dbReference type="OrthoDB" id="1902038at2759"/>
<accession>A0A7M7NSY3</accession>
<dbReference type="AlphaFoldDB" id="A0A7M7NSY3"/>
<keyword evidence="2" id="KW-1185">Reference proteome</keyword>
<evidence type="ECO:0000313" key="2">
    <source>
        <dbReference type="Proteomes" id="UP000007110"/>
    </source>
</evidence>
<dbReference type="Proteomes" id="UP000007110">
    <property type="component" value="Unassembled WGS sequence"/>
</dbReference>
<name>A0A7M7NSY3_STRPU</name>
<evidence type="ECO:0000313" key="1">
    <source>
        <dbReference type="EnsemblMetazoa" id="XP_030841061"/>
    </source>
</evidence>